<organism evidence="1">
    <name type="scientific">Caudovirus D_HF5_2C</name>
    <dbReference type="NCBI Taxonomy" id="3071196"/>
    <lineage>
        <taxon>Viruses</taxon>
        <taxon>Duplodnaviria</taxon>
        <taxon>Heunggongvirae</taxon>
        <taxon>Uroviricota</taxon>
        <taxon>Caudoviricetes</taxon>
    </lineage>
</organism>
<dbReference type="EMBL" id="OR148986">
    <property type="protein sequence ID" value="WNL48684.1"/>
    <property type="molecule type" value="Genomic_DNA"/>
</dbReference>
<sequence length="120" mass="14187">MVMIHIEKEYNYKGYECAIKKIDYTNENIDELFSAEEDFSGRKWWLSGYIFLPNSKLELKEDINNIMHGRITYEDKFSEITVLGFDCNHKNDGDEENTIEFVENNLKEVIDFIEGGKENE</sequence>
<proteinExistence type="predicted"/>
<accession>A0AA96EKS3</accession>
<evidence type="ECO:0000313" key="1">
    <source>
        <dbReference type="EMBL" id="WNL48684.1"/>
    </source>
</evidence>
<protein>
    <submittedName>
        <fullName evidence="1">Uncharacterized protein</fullName>
    </submittedName>
</protein>
<reference evidence="1" key="1">
    <citation type="submission" date="2023-06" db="EMBL/GenBank/DDBJ databases">
        <title>Characterization of diverse anelloviruses, cressdnaviruses, and phages in the human oral virome in North Carolina.</title>
        <authorList>
            <person name="Paietta E.N."/>
            <person name="Kraberger S."/>
            <person name="Custer J.M."/>
            <person name="Vargas K.L."/>
            <person name="Epsy C."/>
            <person name="Ehmke E."/>
            <person name="Yoder A.D."/>
            <person name="Varsani A."/>
        </authorList>
    </citation>
    <scope>NUCLEOTIDE SEQUENCE</scope>
    <source>
        <strain evidence="1">D_HF5_2C</strain>
    </source>
</reference>
<name>A0AA96EKS3_9CAUD</name>